<keyword evidence="3" id="KW-1185">Reference proteome</keyword>
<dbReference type="RefSeq" id="WP_088999179.1">
    <property type="nucleotide sequence ID" value="NZ_LT607733.1"/>
</dbReference>
<protein>
    <submittedName>
        <fullName evidence="2">Putative adhesin</fullName>
    </submittedName>
</protein>
<reference evidence="2 3" key="1">
    <citation type="submission" date="2016-06" db="EMBL/GenBank/DDBJ databases">
        <authorList>
            <person name="Kjaerup R.B."/>
            <person name="Dalgaard T.S."/>
            <person name="Juul-Madsen H.R."/>
        </authorList>
    </citation>
    <scope>NUCLEOTIDE SEQUENCE [LARGE SCALE GENOMIC DNA]</scope>
    <source>
        <strain evidence="2 3">DSM 43913</strain>
    </source>
</reference>
<dbReference type="Pfam" id="PF13349">
    <property type="entry name" value="DUF4097"/>
    <property type="match status" value="1"/>
</dbReference>
<gene>
    <name evidence="2" type="ORF">GA0070610_1325</name>
</gene>
<proteinExistence type="predicted"/>
<name>A0A1C5G7S4_MICEH</name>
<dbReference type="Gene3D" id="2.160.20.120">
    <property type="match status" value="1"/>
</dbReference>
<dbReference type="AlphaFoldDB" id="A0A1C5G7S4"/>
<dbReference type="InterPro" id="IPR025164">
    <property type="entry name" value="Toastrack_DUF4097"/>
</dbReference>
<dbReference type="GeneID" id="95801186"/>
<evidence type="ECO:0000313" key="2">
    <source>
        <dbReference type="EMBL" id="SCG15096.1"/>
    </source>
</evidence>
<dbReference type="Proteomes" id="UP000198251">
    <property type="component" value="Chromosome I"/>
</dbReference>
<dbReference type="EMBL" id="LT607733">
    <property type="protein sequence ID" value="SCG15096.1"/>
    <property type="molecule type" value="Genomic_DNA"/>
</dbReference>
<evidence type="ECO:0000313" key="3">
    <source>
        <dbReference type="Proteomes" id="UP000198251"/>
    </source>
</evidence>
<evidence type="ECO:0000259" key="1">
    <source>
        <dbReference type="Pfam" id="PF13349"/>
    </source>
</evidence>
<accession>A0A1C5G7S4</accession>
<organism evidence="2 3">
    <name type="scientific">Micromonospora echinofusca</name>
    <dbReference type="NCBI Taxonomy" id="47858"/>
    <lineage>
        <taxon>Bacteria</taxon>
        <taxon>Bacillati</taxon>
        <taxon>Actinomycetota</taxon>
        <taxon>Actinomycetes</taxon>
        <taxon>Micromonosporales</taxon>
        <taxon>Micromonosporaceae</taxon>
        <taxon>Micromonospora</taxon>
    </lineage>
</organism>
<feature type="domain" description="DUF4097" evidence="1">
    <location>
        <begin position="25"/>
        <end position="231"/>
    </location>
</feature>
<sequence>MPTFDTPAAITATVDLVVGDVRVTAADRTDTVVEIRPSNAASEADVRAAEQTRVEYADGRLTVRAPRQRGFGLFGKPGSVDVTVDLPTGSHLHGDASVATFHGVGRLGSCRVRTAAGDIELNHAADVELDTSAGAVRVEQVAGQARISTGTGRIRVQEVHGDAVVKNSNGDSWLGTVTGEARVKAANGDIAVDCAYATVTATAVNGDVRIGEVSAGTVTVRTQSGRLEVGVRSGTAALLDLHTQFGRVENHLEAYDPPGEPEGAVRVSARTSFGDIVVRRG</sequence>